<keyword evidence="1" id="KW-0812">Transmembrane</keyword>
<keyword evidence="1" id="KW-1133">Transmembrane helix</keyword>
<protein>
    <submittedName>
        <fullName evidence="3">Uncharacterized protein</fullName>
    </submittedName>
</protein>
<evidence type="ECO:0000256" key="1">
    <source>
        <dbReference type="SAM" id="Phobius"/>
    </source>
</evidence>
<keyword evidence="2" id="KW-1185">Reference proteome</keyword>
<dbReference type="Proteomes" id="UP000887578">
    <property type="component" value="Unplaced"/>
</dbReference>
<reference evidence="3" key="1">
    <citation type="submission" date="2022-11" db="UniProtKB">
        <authorList>
            <consortium name="WormBaseParasite"/>
        </authorList>
    </citation>
    <scope>IDENTIFICATION</scope>
</reference>
<organism evidence="2 3">
    <name type="scientific">Panagrolaimus davidi</name>
    <dbReference type="NCBI Taxonomy" id="227884"/>
    <lineage>
        <taxon>Eukaryota</taxon>
        <taxon>Metazoa</taxon>
        <taxon>Ecdysozoa</taxon>
        <taxon>Nematoda</taxon>
        <taxon>Chromadorea</taxon>
        <taxon>Rhabditida</taxon>
        <taxon>Tylenchina</taxon>
        <taxon>Panagrolaimomorpha</taxon>
        <taxon>Panagrolaimoidea</taxon>
        <taxon>Panagrolaimidae</taxon>
        <taxon>Panagrolaimus</taxon>
    </lineage>
</organism>
<name>A0A914QB75_9BILA</name>
<accession>A0A914QB75</accession>
<proteinExistence type="predicted"/>
<feature type="transmembrane region" description="Helical" evidence="1">
    <location>
        <begin position="105"/>
        <end position="126"/>
    </location>
</feature>
<sequence>MLDKINITTMTREQLENYTSDLLIKYGELELKYDQLAKAAADNTEFSYEDTNSLFAMFTIVIIVLVFCRKKVSKVLIYQAVASFDIAVTIATSEFTIRNWTAKTAIRLGALCLVPLVFQMLYVYGLKTEVKAHQAKIRRATASQRQTGTPIQSFEIASEPED</sequence>
<dbReference type="WBParaSite" id="PDA_v2.g28807.t1">
    <property type="protein sequence ID" value="PDA_v2.g28807.t1"/>
    <property type="gene ID" value="PDA_v2.g28807"/>
</dbReference>
<dbReference type="AlphaFoldDB" id="A0A914QB75"/>
<keyword evidence="1" id="KW-0472">Membrane</keyword>
<evidence type="ECO:0000313" key="2">
    <source>
        <dbReference type="Proteomes" id="UP000887578"/>
    </source>
</evidence>
<feature type="transmembrane region" description="Helical" evidence="1">
    <location>
        <begin position="51"/>
        <end position="68"/>
    </location>
</feature>
<evidence type="ECO:0000313" key="3">
    <source>
        <dbReference type="WBParaSite" id="PDA_v2.g28807.t1"/>
    </source>
</evidence>
<feature type="transmembrane region" description="Helical" evidence="1">
    <location>
        <begin position="75"/>
        <end position="93"/>
    </location>
</feature>